<keyword evidence="3" id="KW-0436">Ligase</keyword>
<sequence length="333" mass="36674">MEATDRDTDTGGKQTGRGGATGKAAGRARKGGTKTVRAGGRTVEVHRPDKVLFPDDGLTKADVVDYYRRVAAAMVPHLRDRPLMLERLPEGLDGPHFMQKETPDHYPDWIRREEVAKEGGTVTHPVCDDKATLLYLADQACLTLHRWLSRAGRPDHPDRLVFDLDPPGSGFEPVREAARQLVGLLDELGLPTMLMTTGSRGLHVIVPLDGRGDFDTVRGFAQDVAEVLAGRHPDRLTTAVRKKARGDRLYLDVQRNAYAQTAVAPWSLRAKPGAPVAVPIRHEQLDDPELTARSWSLKDVAGVVEQARARPWSAVPARGRSLRAARKRLDALR</sequence>
<feature type="region of interest" description="Disordered" evidence="1">
    <location>
        <begin position="1"/>
        <end position="37"/>
    </location>
</feature>
<dbReference type="Proteomes" id="UP001059597">
    <property type="component" value="Chromosome"/>
</dbReference>
<protein>
    <submittedName>
        <fullName evidence="3">ATP-dependent DNA ligase</fullName>
    </submittedName>
</protein>
<dbReference type="NCBIfam" id="TIGR02778">
    <property type="entry name" value="ligD_pol"/>
    <property type="match status" value="1"/>
</dbReference>
<feature type="domain" description="DNA ligase D polymerase" evidence="2">
    <location>
        <begin position="59"/>
        <end position="312"/>
    </location>
</feature>
<proteinExistence type="predicted"/>
<reference evidence="3" key="1">
    <citation type="submission" date="2022-06" db="EMBL/GenBank/DDBJ databases">
        <title>Complete genome sequence of Streptomyces nigrescens HEK616.</title>
        <authorList>
            <person name="Asamizu S."/>
            <person name="Onaka H."/>
        </authorList>
    </citation>
    <scope>NUCLEOTIDE SEQUENCE</scope>
    <source>
        <strain evidence="3">HEK616</strain>
    </source>
</reference>
<dbReference type="InterPro" id="IPR014145">
    <property type="entry name" value="LigD_pol_dom"/>
</dbReference>
<dbReference type="Gene3D" id="3.90.920.10">
    <property type="entry name" value="DNA primase, PRIM domain"/>
    <property type="match status" value="1"/>
</dbReference>
<organism evidence="3 4">
    <name type="scientific">Streptomyces nigrescens</name>
    <dbReference type="NCBI Taxonomy" id="1920"/>
    <lineage>
        <taxon>Bacteria</taxon>
        <taxon>Bacillati</taxon>
        <taxon>Actinomycetota</taxon>
        <taxon>Actinomycetes</taxon>
        <taxon>Kitasatosporales</taxon>
        <taxon>Streptomycetaceae</taxon>
        <taxon>Streptomyces</taxon>
    </lineage>
</organism>
<dbReference type="GO" id="GO:0016874">
    <property type="term" value="F:ligase activity"/>
    <property type="evidence" value="ECO:0007669"/>
    <property type="project" value="UniProtKB-KW"/>
</dbReference>
<dbReference type="PANTHER" id="PTHR42705">
    <property type="entry name" value="BIFUNCTIONAL NON-HOMOLOGOUS END JOINING PROTEIN LIGD"/>
    <property type="match status" value="1"/>
</dbReference>
<dbReference type="EMBL" id="AP026073">
    <property type="protein sequence ID" value="BDM68808.1"/>
    <property type="molecule type" value="Genomic_DNA"/>
</dbReference>
<accession>A0ABM7ZQZ2</accession>
<evidence type="ECO:0000313" key="3">
    <source>
        <dbReference type="EMBL" id="BDM68808.1"/>
    </source>
</evidence>
<feature type="compositionally biased region" description="Basic and acidic residues" evidence="1">
    <location>
        <begin position="1"/>
        <end position="10"/>
    </location>
</feature>
<dbReference type="Pfam" id="PF21686">
    <property type="entry name" value="LigD_Prim-Pol"/>
    <property type="match status" value="1"/>
</dbReference>
<evidence type="ECO:0000256" key="1">
    <source>
        <dbReference type="SAM" id="MobiDB-lite"/>
    </source>
</evidence>
<name>A0ABM7ZQZ2_STRNI</name>
<evidence type="ECO:0000259" key="2">
    <source>
        <dbReference type="Pfam" id="PF21686"/>
    </source>
</evidence>
<dbReference type="InterPro" id="IPR052171">
    <property type="entry name" value="NHEJ_LigD"/>
</dbReference>
<gene>
    <name evidence="3" type="ORF">HEK616_22950</name>
</gene>
<dbReference type="RefSeq" id="WP_261952766.1">
    <property type="nucleotide sequence ID" value="NZ_AP026073.1"/>
</dbReference>
<keyword evidence="4" id="KW-1185">Reference proteome</keyword>
<dbReference type="PANTHER" id="PTHR42705:SF2">
    <property type="entry name" value="BIFUNCTIONAL NON-HOMOLOGOUS END JOINING PROTEIN LIGD"/>
    <property type="match status" value="1"/>
</dbReference>
<evidence type="ECO:0000313" key="4">
    <source>
        <dbReference type="Proteomes" id="UP001059597"/>
    </source>
</evidence>